<accession>A0ABT4CRH4</accession>
<evidence type="ECO:0000259" key="2">
    <source>
        <dbReference type="Pfam" id="PF13690"/>
    </source>
</evidence>
<dbReference type="EMBL" id="JAPQES010000005">
    <property type="protein sequence ID" value="MCY6371670.1"/>
    <property type="molecule type" value="Genomic_DNA"/>
</dbReference>
<protein>
    <submittedName>
        <fullName evidence="3">Chemotaxis protein CheX</fullName>
    </submittedName>
</protein>
<dbReference type="CDD" id="cd17906">
    <property type="entry name" value="CheX"/>
    <property type="match status" value="1"/>
</dbReference>
<dbReference type="InterPro" id="IPR028051">
    <property type="entry name" value="CheX-like_dom"/>
</dbReference>
<dbReference type="RefSeq" id="WP_268050546.1">
    <property type="nucleotide sequence ID" value="NZ_JAPQES010000005.1"/>
</dbReference>
<keyword evidence="1" id="KW-0145">Chemotaxis</keyword>
<sequence>MDVKLVNPFIESFLTVMPQLGFSDIKKHGVSIKDKKLKSIGVMIILGIVGNIKGNVVYGMNIESAKKIASKMMMGMPVNELDDMAQSAISELSNMVTANASMNFSNIGINTNISTPTLMYGKDFEVKMNADKVLCVGILVDNIPIEINIAFDKIIQ</sequence>
<name>A0ABT4CRH4_9CLOT</name>
<gene>
    <name evidence="3" type="ORF">OXH55_13575</name>
</gene>
<dbReference type="PANTHER" id="PTHR39452">
    <property type="entry name" value="CHEY-P PHOSPHATASE CHEX"/>
    <property type="match status" value="1"/>
</dbReference>
<dbReference type="InterPro" id="IPR038756">
    <property type="entry name" value="CheX-like"/>
</dbReference>
<feature type="domain" description="Chemotaxis phosphatase CheX-like" evidence="2">
    <location>
        <begin position="43"/>
        <end position="130"/>
    </location>
</feature>
<proteinExistence type="predicted"/>
<evidence type="ECO:0000256" key="1">
    <source>
        <dbReference type="ARBA" id="ARBA00022500"/>
    </source>
</evidence>
<dbReference type="PANTHER" id="PTHR39452:SF1">
    <property type="entry name" value="CHEY-P PHOSPHATASE CHEX"/>
    <property type="match status" value="1"/>
</dbReference>
<keyword evidence="4" id="KW-1185">Reference proteome</keyword>
<organism evidence="3 4">
    <name type="scientific">Clostridium ganghwense</name>
    <dbReference type="NCBI Taxonomy" id="312089"/>
    <lineage>
        <taxon>Bacteria</taxon>
        <taxon>Bacillati</taxon>
        <taxon>Bacillota</taxon>
        <taxon>Clostridia</taxon>
        <taxon>Eubacteriales</taxon>
        <taxon>Clostridiaceae</taxon>
        <taxon>Clostridium</taxon>
    </lineage>
</organism>
<dbReference type="Pfam" id="PF13690">
    <property type="entry name" value="CheX"/>
    <property type="match status" value="1"/>
</dbReference>
<reference evidence="3" key="1">
    <citation type="submission" date="2022-12" db="EMBL/GenBank/DDBJ databases">
        <authorList>
            <person name="Wang J."/>
        </authorList>
    </citation>
    <scope>NUCLEOTIDE SEQUENCE</scope>
    <source>
        <strain evidence="3">HY-42-06</strain>
    </source>
</reference>
<dbReference type="Proteomes" id="UP001079657">
    <property type="component" value="Unassembled WGS sequence"/>
</dbReference>
<evidence type="ECO:0000313" key="3">
    <source>
        <dbReference type="EMBL" id="MCY6371670.1"/>
    </source>
</evidence>
<dbReference type="Gene3D" id="3.40.1550.10">
    <property type="entry name" value="CheC-like"/>
    <property type="match status" value="1"/>
</dbReference>
<dbReference type="InterPro" id="IPR028976">
    <property type="entry name" value="CheC-like_sf"/>
</dbReference>
<dbReference type="SUPFAM" id="SSF103039">
    <property type="entry name" value="CheC-like"/>
    <property type="match status" value="1"/>
</dbReference>
<evidence type="ECO:0000313" key="4">
    <source>
        <dbReference type="Proteomes" id="UP001079657"/>
    </source>
</evidence>
<comment type="caution">
    <text evidence="3">The sequence shown here is derived from an EMBL/GenBank/DDBJ whole genome shotgun (WGS) entry which is preliminary data.</text>
</comment>